<evidence type="ECO:0000313" key="3">
    <source>
        <dbReference type="Proteomes" id="UP000199050"/>
    </source>
</evidence>
<dbReference type="STRING" id="1174501.SAMN05216192_1437"/>
<name>A0A1G9C6S3_9BACL</name>
<evidence type="ECO:0000313" key="2">
    <source>
        <dbReference type="EMBL" id="SDK47346.1"/>
    </source>
</evidence>
<sequence length="46" mass="5267">MGSLLIAWLCMLCLFFTFRDKVSRKILYPVALVVVISTLGCWTILM</sequence>
<dbReference type="AlphaFoldDB" id="A0A1G9C6S3"/>
<keyword evidence="3" id="KW-1185">Reference proteome</keyword>
<proteinExistence type="predicted"/>
<protein>
    <submittedName>
        <fullName evidence="2">Uncharacterized protein</fullName>
    </submittedName>
</protein>
<reference evidence="3" key="1">
    <citation type="submission" date="2016-10" db="EMBL/GenBank/DDBJ databases">
        <authorList>
            <person name="Varghese N."/>
            <person name="Submissions S."/>
        </authorList>
    </citation>
    <scope>NUCLEOTIDE SEQUENCE [LARGE SCALE GENOMIC DNA]</scope>
    <source>
        <strain evidence="3">CGMCC 1.11012</strain>
    </source>
</reference>
<evidence type="ECO:0000256" key="1">
    <source>
        <dbReference type="SAM" id="Phobius"/>
    </source>
</evidence>
<keyword evidence="1" id="KW-0472">Membrane</keyword>
<gene>
    <name evidence="2" type="ORF">SAMN05216192_1437</name>
</gene>
<organism evidence="2 3">
    <name type="scientific">Paenibacillus typhae</name>
    <dbReference type="NCBI Taxonomy" id="1174501"/>
    <lineage>
        <taxon>Bacteria</taxon>
        <taxon>Bacillati</taxon>
        <taxon>Bacillota</taxon>
        <taxon>Bacilli</taxon>
        <taxon>Bacillales</taxon>
        <taxon>Paenibacillaceae</taxon>
        <taxon>Paenibacillus</taxon>
    </lineage>
</organism>
<accession>A0A1G9C6S3</accession>
<feature type="transmembrane region" description="Helical" evidence="1">
    <location>
        <begin position="29"/>
        <end position="45"/>
    </location>
</feature>
<dbReference type="Proteomes" id="UP000199050">
    <property type="component" value="Unassembled WGS sequence"/>
</dbReference>
<dbReference type="EMBL" id="FNDX01000043">
    <property type="protein sequence ID" value="SDK47346.1"/>
    <property type="molecule type" value="Genomic_DNA"/>
</dbReference>
<keyword evidence="1" id="KW-1133">Transmembrane helix</keyword>
<keyword evidence="1" id="KW-0812">Transmembrane</keyword>